<organism evidence="1 2">
    <name type="scientific">Polynucleobacter wuianus</name>
    <dbReference type="NCBI Taxonomy" id="1743168"/>
    <lineage>
        <taxon>Bacteria</taxon>
        <taxon>Pseudomonadati</taxon>
        <taxon>Pseudomonadota</taxon>
        <taxon>Betaproteobacteria</taxon>
        <taxon>Burkholderiales</taxon>
        <taxon>Burkholderiaceae</taxon>
        <taxon>Polynucleobacter</taxon>
    </lineage>
</organism>
<dbReference type="STRING" id="1743168.A8O14_01630"/>
<evidence type="ECO:0000313" key="1">
    <source>
        <dbReference type="EMBL" id="ANI98907.1"/>
    </source>
</evidence>
<evidence type="ECO:0000313" key="2">
    <source>
        <dbReference type="Proteomes" id="UP000078463"/>
    </source>
</evidence>
<dbReference type="EMBL" id="CP015922">
    <property type="protein sequence ID" value="ANI98907.1"/>
    <property type="molecule type" value="Genomic_DNA"/>
</dbReference>
<evidence type="ECO:0008006" key="3">
    <source>
        <dbReference type="Google" id="ProtNLM"/>
    </source>
</evidence>
<dbReference type="Proteomes" id="UP000078463">
    <property type="component" value="Chromosome"/>
</dbReference>
<proteinExistence type="predicted"/>
<keyword evidence="2" id="KW-1185">Reference proteome</keyword>
<dbReference type="AlphaFoldDB" id="A0A191UD73"/>
<sequence>MDLNKKIKMTLLSNELSILAPVITKDLERIGNKGDGGYVLPLSSVKDADFLISMGVNTDWSFDEHFLEINPNIFIHAYDHTISERQFRKNIKKPLFRLLYGKSSIKEVLSYYSLYRSYKNFFRDKVTHFQERIHNRIDHPYDATLDLVMERAKASSIVLKVDIEGSEYRVIDEILRYSAIISALVIEFHHTEPYRNLFLDSISKLKKEYDIVHIHGNNYDFVATDGLPEVLEITFVKSAKNSGFEKRKNFPIDGLDYPNNPEKDDFKFSFS</sequence>
<dbReference type="KEGG" id="pwu:A8O14_01630"/>
<gene>
    <name evidence="1" type="ORF">A8O14_01630</name>
</gene>
<dbReference type="PANTHER" id="PTHR32026">
    <property type="entry name" value="METHYLTRANSFERASE-LIKE PROTEIN 24"/>
    <property type="match status" value="1"/>
</dbReference>
<accession>A0A191UD73</accession>
<name>A0A191UD73_9BURK</name>
<protein>
    <recommendedName>
        <fullName evidence="3">Methyltransferase FkbM domain-containing protein</fullName>
    </recommendedName>
</protein>
<dbReference type="InterPro" id="IPR026913">
    <property type="entry name" value="METTL24"/>
</dbReference>
<reference evidence="2" key="1">
    <citation type="submission" date="2016-05" db="EMBL/GenBank/DDBJ databases">
        <title>Polynucleobacter sp. QLW-P1FAT50C-4 genome.</title>
        <authorList>
            <person name="Hahn M.W."/>
        </authorList>
    </citation>
    <scope>NUCLEOTIDE SEQUENCE [LARGE SCALE GENOMIC DNA]</scope>
    <source>
        <strain evidence="2">QLW-P1FAT50C-4</strain>
    </source>
</reference>